<protein>
    <submittedName>
        <fullName evidence="1">Uncharacterized protein</fullName>
    </submittedName>
</protein>
<gene>
    <name evidence="1" type="ORF">GPY61_24960</name>
</gene>
<comment type="caution">
    <text evidence="1">The sequence shown here is derived from an EMBL/GenBank/DDBJ whole genome shotgun (WGS) entry which is preliminary data.</text>
</comment>
<reference evidence="1 2" key="1">
    <citation type="submission" date="2019-12" db="EMBL/GenBank/DDBJ databases">
        <authorList>
            <person name="Li C."/>
            <person name="Zhao J."/>
        </authorList>
    </citation>
    <scope>NUCLEOTIDE SEQUENCE [LARGE SCALE GENOMIC DNA]</scope>
    <source>
        <strain evidence="1 2">NEAU-DD11</strain>
    </source>
</reference>
<keyword evidence="2" id="KW-1185">Reference proteome</keyword>
<sequence length="63" mass="7467">MRREALDVLTMRWPRFYTFCERDRIKESFIDALAAQLKTESILLVQGHAVVAFVKDFDFSPMR</sequence>
<accession>A0A7X3G3S2</accession>
<evidence type="ECO:0000313" key="1">
    <source>
        <dbReference type="EMBL" id="MVW63176.1"/>
    </source>
</evidence>
<evidence type="ECO:0000313" key="2">
    <source>
        <dbReference type="Proteomes" id="UP000443353"/>
    </source>
</evidence>
<dbReference type="EMBL" id="WSES01000008">
    <property type="protein sequence ID" value="MVW63176.1"/>
    <property type="molecule type" value="Genomic_DNA"/>
</dbReference>
<organism evidence="1 2">
    <name type="scientific">Massilia cellulosiltytica</name>
    <dbReference type="NCBI Taxonomy" id="2683234"/>
    <lineage>
        <taxon>Bacteria</taxon>
        <taxon>Pseudomonadati</taxon>
        <taxon>Pseudomonadota</taxon>
        <taxon>Betaproteobacteria</taxon>
        <taxon>Burkholderiales</taxon>
        <taxon>Oxalobacteraceae</taxon>
        <taxon>Telluria group</taxon>
        <taxon>Massilia</taxon>
    </lineage>
</organism>
<dbReference type="RefSeq" id="WP_156403720.1">
    <property type="nucleotide sequence ID" value="NZ_WSES01000008.1"/>
</dbReference>
<proteinExistence type="predicted"/>
<name>A0A7X3G3S2_9BURK</name>
<dbReference type="AlphaFoldDB" id="A0A7X3G3S2"/>
<dbReference type="Proteomes" id="UP000443353">
    <property type="component" value="Unassembled WGS sequence"/>
</dbReference>